<feature type="region of interest" description="Disordered" evidence="4">
    <location>
        <begin position="1"/>
        <end position="49"/>
    </location>
</feature>
<dbReference type="Pfam" id="PF00023">
    <property type="entry name" value="Ank"/>
    <property type="match status" value="2"/>
</dbReference>
<keyword evidence="2 3" id="KW-0040">ANK repeat</keyword>
<sequence length="777" mass="83489">MWSFRGWGGSSQQEEQAQNDVQQQQEQPQEEEEEEEDEDDEYEEDEDPEETHFIERMLADMDNFGISFSQLDQRNERDALRLLGWACKSKAAPDVINKIGERCTDLSARSLFGLPALQIAVQNAHLPGVKEMLRMGVDVNSMSGEHIMSTALHEAVGSRSLALVKPLLTQDELEVDVLNRAGQTPLYLCVGKAIEPDEEDIEIVYADMAVALINRGADVNKGSPDDPNETPLILALRSQKCMILAQMLKLGEKPPAPVVEMCMKHLEGSKGNEVVLELLVNAGWGRSAPDDARTETAERSRDINEVLRAVPPTGSEYPSTGNPVPGQTYTLHDAVRSKNLSAVEGLLSTVRNVNAVGTDGGTALHLAATMGRDDIVEALIRTTGILVDKVDNHKRTALFRAVSANHVEAVKTLLKAGASCNDRDRFGYTPLRQAVKRPAGAIMEALLDAGASPGLGGEQGFTPLHTACEYDAPGTVEALLRAKALPGHCWNESLQTPLLVACKRGNLSAVRLLLPHLSERQVNMRSSTDSGAETPLSAAITCEPPKMEIVDIVEALLKNGADLHMQKSGNGVSAIFTALILKLEGVAVDRIAAHPTIGPRVVRALVAGGADINDMTFASAYSPLHAACIEGACAEVIQELLDLGADVDVPCVSVSSLAPLHLAAGFGGNIGAIRLLMGLRNSGGLNAVAPPPNDRATILYLAVQNNMTEVVRFLLEEGADMDMMPNEDDGTPSKSSMIEYAAFAGSLDSMNLLIQAKMFREEAEEKQRKEKAGTAGA</sequence>
<organism evidence="5 6">
    <name type="scientific">Ectocarpus siliculosus</name>
    <name type="common">Brown alga</name>
    <name type="synonym">Conferva siliculosa</name>
    <dbReference type="NCBI Taxonomy" id="2880"/>
    <lineage>
        <taxon>Eukaryota</taxon>
        <taxon>Sar</taxon>
        <taxon>Stramenopiles</taxon>
        <taxon>Ochrophyta</taxon>
        <taxon>PX clade</taxon>
        <taxon>Phaeophyceae</taxon>
        <taxon>Ectocarpales</taxon>
        <taxon>Ectocarpaceae</taxon>
        <taxon>Ectocarpus</taxon>
    </lineage>
</organism>
<dbReference type="PROSITE" id="PS50297">
    <property type="entry name" value="ANK_REP_REGION"/>
    <property type="match status" value="4"/>
</dbReference>
<evidence type="ECO:0000256" key="2">
    <source>
        <dbReference type="ARBA" id="ARBA00023043"/>
    </source>
</evidence>
<dbReference type="SUPFAM" id="SSF48403">
    <property type="entry name" value="Ankyrin repeat"/>
    <property type="match status" value="2"/>
</dbReference>
<proteinExistence type="predicted"/>
<dbReference type="Pfam" id="PF12796">
    <property type="entry name" value="Ank_2"/>
    <property type="match status" value="3"/>
</dbReference>
<dbReference type="EMBL" id="FN648669">
    <property type="protein sequence ID" value="CBJ33356.1"/>
    <property type="molecule type" value="Genomic_DNA"/>
</dbReference>
<dbReference type="PRINTS" id="PR01415">
    <property type="entry name" value="ANKYRIN"/>
</dbReference>
<evidence type="ECO:0000256" key="1">
    <source>
        <dbReference type="ARBA" id="ARBA00022737"/>
    </source>
</evidence>
<name>D7G253_ECTSI</name>
<dbReference type="STRING" id="2880.D7G253"/>
<feature type="compositionally biased region" description="Acidic residues" evidence="4">
    <location>
        <begin position="28"/>
        <end position="49"/>
    </location>
</feature>
<feature type="compositionally biased region" description="Low complexity" evidence="4">
    <location>
        <begin position="12"/>
        <end position="27"/>
    </location>
</feature>
<dbReference type="Proteomes" id="UP000002630">
    <property type="component" value="Linkage Group LG02"/>
</dbReference>
<dbReference type="Gene3D" id="1.25.40.20">
    <property type="entry name" value="Ankyrin repeat-containing domain"/>
    <property type="match status" value="4"/>
</dbReference>
<dbReference type="eggNOG" id="KOG4177">
    <property type="taxonomic scope" value="Eukaryota"/>
</dbReference>
<dbReference type="EMBL" id="FN649727">
    <property type="protein sequence ID" value="CBJ33356.1"/>
    <property type="molecule type" value="Genomic_DNA"/>
</dbReference>
<dbReference type="PROSITE" id="PS50088">
    <property type="entry name" value="ANK_REPEAT"/>
    <property type="match status" value="4"/>
</dbReference>
<dbReference type="PANTHER" id="PTHR24198:SF165">
    <property type="entry name" value="ANKYRIN REPEAT-CONTAINING PROTEIN-RELATED"/>
    <property type="match status" value="1"/>
</dbReference>
<evidence type="ECO:0000256" key="3">
    <source>
        <dbReference type="PROSITE-ProRule" id="PRU00023"/>
    </source>
</evidence>
<keyword evidence="6" id="KW-1185">Reference proteome</keyword>
<dbReference type="AlphaFoldDB" id="D7G253"/>
<feature type="repeat" description="ANK" evidence="3">
    <location>
        <begin position="359"/>
        <end position="381"/>
    </location>
</feature>
<dbReference type="OrthoDB" id="194358at2759"/>
<evidence type="ECO:0000313" key="6">
    <source>
        <dbReference type="Proteomes" id="UP000002630"/>
    </source>
</evidence>
<reference evidence="5 6" key="1">
    <citation type="journal article" date="2010" name="Nature">
        <title>The Ectocarpus genome and the independent evolution of multicellularity in brown algae.</title>
        <authorList>
            <person name="Cock J.M."/>
            <person name="Sterck L."/>
            <person name="Rouze P."/>
            <person name="Scornet D."/>
            <person name="Allen A.E."/>
            <person name="Amoutzias G."/>
            <person name="Anthouard V."/>
            <person name="Artiguenave F."/>
            <person name="Aury J.M."/>
            <person name="Badger J.H."/>
            <person name="Beszteri B."/>
            <person name="Billiau K."/>
            <person name="Bonnet E."/>
            <person name="Bothwell J.H."/>
            <person name="Bowler C."/>
            <person name="Boyen C."/>
            <person name="Brownlee C."/>
            <person name="Carrano C.J."/>
            <person name="Charrier B."/>
            <person name="Cho G.Y."/>
            <person name="Coelho S.M."/>
            <person name="Collen J."/>
            <person name="Corre E."/>
            <person name="Da Silva C."/>
            <person name="Delage L."/>
            <person name="Delaroque N."/>
            <person name="Dittami S.M."/>
            <person name="Doulbeau S."/>
            <person name="Elias M."/>
            <person name="Farnham G."/>
            <person name="Gachon C.M."/>
            <person name="Gschloessl B."/>
            <person name="Heesch S."/>
            <person name="Jabbari K."/>
            <person name="Jubin C."/>
            <person name="Kawai H."/>
            <person name="Kimura K."/>
            <person name="Kloareg B."/>
            <person name="Kupper F.C."/>
            <person name="Lang D."/>
            <person name="Le Bail A."/>
            <person name="Leblanc C."/>
            <person name="Lerouge P."/>
            <person name="Lohr M."/>
            <person name="Lopez P.J."/>
            <person name="Martens C."/>
            <person name="Maumus F."/>
            <person name="Michel G."/>
            <person name="Miranda-Saavedra D."/>
            <person name="Morales J."/>
            <person name="Moreau H."/>
            <person name="Motomura T."/>
            <person name="Nagasato C."/>
            <person name="Napoli C.A."/>
            <person name="Nelson D.R."/>
            <person name="Nyvall-Collen P."/>
            <person name="Peters A.F."/>
            <person name="Pommier C."/>
            <person name="Potin P."/>
            <person name="Poulain J."/>
            <person name="Quesneville H."/>
            <person name="Read B."/>
            <person name="Rensing S.A."/>
            <person name="Ritter A."/>
            <person name="Rousvoal S."/>
            <person name="Samanta M."/>
            <person name="Samson G."/>
            <person name="Schroeder D.C."/>
            <person name="Segurens B."/>
            <person name="Strittmatter M."/>
            <person name="Tonon T."/>
            <person name="Tregear J.W."/>
            <person name="Valentin K."/>
            <person name="von Dassow P."/>
            <person name="Yamagishi T."/>
            <person name="Van de Peer Y."/>
            <person name="Wincker P."/>
        </authorList>
    </citation>
    <scope>NUCLEOTIDE SEQUENCE [LARGE SCALE GENOMIC DNA]</scope>
    <source>
        <strain evidence="6">Ec32 / CCAP1310/4</strain>
    </source>
</reference>
<evidence type="ECO:0000313" key="5">
    <source>
        <dbReference type="EMBL" id="CBJ33356.1"/>
    </source>
</evidence>
<dbReference type="SMART" id="SM00248">
    <property type="entry name" value="ANK"/>
    <property type="match status" value="16"/>
</dbReference>
<dbReference type="PANTHER" id="PTHR24198">
    <property type="entry name" value="ANKYRIN REPEAT AND PROTEIN KINASE DOMAIN-CONTAINING PROTEIN"/>
    <property type="match status" value="1"/>
</dbReference>
<dbReference type="InterPro" id="IPR002110">
    <property type="entry name" value="Ankyrin_rpt"/>
</dbReference>
<gene>
    <name evidence="5" type="ORF">Esi_0465_0006</name>
</gene>
<keyword evidence="1" id="KW-0677">Repeat</keyword>
<feature type="repeat" description="ANK" evidence="3">
    <location>
        <begin position="393"/>
        <end position="425"/>
    </location>
</feature>
<dbReference type="InterPro" id="IPR036770">
    <property type="entry name" value="Ankyrin_rpt-contain_sf"/>
</dbReference>
<feature type="repeat" description="ANK" evidence="3">
    <location>
        <begin position="694"/>
        <end position="726"/>
    </location>
</feature>
<feature type="repeat" description="ANK" evidence="3">
    <location>
        <begin position="619"/>
        <end position="649"/>
    </location>
</feature>
<dbReference type="InParanoid" id="D7G253"/>
<accession>D7G253</accession>
<evidence type="ECO:0000256" key="4">
    <source>
        <dbReference type="SAM" id="MobiDB-lite"/>
    </source>
</evidence>
<protein>
    <submittedName>
        <fullName evidence="5">Uncharacterized protein</fullName>
    </submittedName>
</protein>